<keyword evidence="2" id="KW-0479">Metal-binding</keyword>
<dbReference type="PANTHER" id="PTHR21496:SF23">
    <property type="entry name" value="3-PHENYLPROPIONATE_CINNAMIC ACID DIOXYGENASE FERREDOXIN SUBUNIT"/>
    <property type="match status" value="1"/>
</dbReference>
<evidence type="ECO:0000256" key="5">
    <source>
        <dbReference type="ARBA" id="ARBA00023014"/>
    </source>
</evidence>
<organism evidence="8 9">
    <name type="scientific">Luteimonas rhizosphaericola</name>
    <dbReference type="NCBI Taxonomy" id="3042024"/>
    <lineage>
        <taxon>Bacteria</taxon>
        <taxon>Pseudomonadati</taxon>
        <taxon>Pseudomonadota</taxon>
        <taxon>Gammaproteobacteria</taxon>
        <taxon>Lysobacterales</taxon>
        <taxon>Lysobacteraceae</taxon>
        <taxon>Luteimonas</taxon>
    </lineage>
</organism>
<name>A0ABT6JLR2_9GAMM</name>
<keyword evidence="4" id="KW-0408">Iron</keyword>
<keyword evidence="6" id="KW-0534">Nitrate assimilation</keyword>
<protein>
    <submittedName>
        <fullName evidence="8">Nitrite reductase small subunit NirD</fullName>
    </submittedName>
</protein>
<dbReference type="EMBL" id="JARXRN010000028">
    <property type="protein sequence ID" value="MDH5831435.1"/>
    <property type="molecule type" value="Genomic_DNA"/>
</dbReference>
<evidence type="ECO:0000313" key="8">
    <source>
        <dbReference type="EMBL" id="MDH5831435.1"/>
    </source>
</evidence>
<gene>
    <name evidence="8" type="primary">nirD</name>
    <name evidence="8" type="ORF">QFW80_13015</name>
</gene>
<keyword evidence="1" id="KW-0001">2Fe-2S</keyword>
<dbReference type="PROSITE" id="PS51296">
    <property type="entry name" value="RIESKE"/>
    <property type="match status" value="1"/>
</dbReference>
<dbReference type="InterPro" id="IPR036922">
    <property type="entry name" value="Rieske_2Fe-2S_sf"/>
</dbReference>
<proteinExistence type="predicted"/>
<evidence type="ECO:0000256" key="6">
    <source>
        <dbReference type="ARBA" id="ARBA00023063"/>
    </source>
</evidence>
<evidence type="ECO:0000259" key="7">
    <source>
        <dbReference type="PROSITE" id="PS51296"/>
    </source>
</evidence>
<dbReference type="NCBIfam" id="TIGR02378">
    <property type="entry name" value="nirD_assim_sml"/>
    <property type="match status" value="1"/>
</dbReference>
<sequence length="124" mass="12925">MNMAGIEAWVRVCALDEIPVLGARVLRCGEGEDIALFRPAADRVFALADRCPHKGGPLSQGIVSGDSVTCPLHGWNIALDSGQACAPDVGCARRYAVQVRDGTVWLSLSSMAASDAATDAEALA</sequence>
<keyword evidence="5" id="KW-0411">Iron-sulfur</keyword>
<evidence type="ECO:0000313" key="9">
    <source>
        <dbReference type="Proteomes" id="UP001156831"/>
    </source>
</evidence>
<comment type="caution">
    <text evidence="8">The sequence shown here is derived from an EMBL/GenBank/DDBJ whole genome shotgun (WGS) entry which is preliminary data.</text>
</comment>
<dbReference type="InterPro" id="IPR012748">
    <property type="entry name" value="Rieske-like_NirD"/>
</dbReference>
<dbReference type="CDD" id="cd03530">
    <property type="entry name" value="Rieske_NirD_small_Bacillus"/>
    <property type="match status" value="1"/>
</dbReference>
<keyword evidence="3" id="KW-0560">Oxidoreductase</keyword>
<dbReference type="Proteomes" id="UP001156831">
    <property type="component" value="Unassembled WGS sequence"/>
</dbReference>
<evidence type="ECO:0000256" key="3">
    <source>
        <dbReference type="ARBA" id="ARBA00023002"/>
    </source>
</evidence>
<dbReference type="PANTHER" id="PTHR21496">
    <property type="entry name" value="FERREDOXIN-RELATED"/>
    <property type="match status" value="1"/>
</dbReference>
<keyword evidence="9" id="KW-1185">Reference proteome</keyword>
<dbReference type="SUPFAM" id="SSF50022">
    <property type="entry name" value="ISP domain"/>
    <property type="match status" value="1"/>
</dbReference>
<reference evidence="8 9" key="1">
    <citation type="submission" date="2023-04" db="EMBL/GenBank/DDBJ databases">
        <title>Luteimonas sp. M1R5S18.</title>
        <authorList>
            <person name="Sun J.-Q."/>
        </authorList>
    </citation>
    <scope>NUCLEOTIDE SEQUENCE [LARGE SCALE GENOMIC DNA]</scope>
    <source>
        <strain evidence="8 9">M1R5S18</strain>
    </source>
</reference>
<evidence type="ECO:0000256" key="2">
    <source>
        <dbReference type="ARBA" id="ARBA00022723"/>
    </source>
</evidence>
<accession>A0ABT6JLR2</accession>
<feature type="domain" description="Rieske" evidence="7">
    <location>
        <begin position="9"/>
        <end position="106"/>
    </location>
</feature>
<evidence type="ECO:0000256" key="1">
    <source>
        <dbReference type="ARBA" id="ARBA00022714"/>
    </source>
</evidence>
<evidence type="ECO:0000256" key="4">
    <source>
        <dbReference type="ARBA" id="ARBA00023004"/>
    </source>
</evidence>
<dbReference type="InterPro" id="IPR017941">
    <property type="entry name" value="Rieske_2Fe-2S"/>
</dbReference>
<dbReference type="Gene3D" id="2.102.10.10">
    <property type="entry name" value="Rieske [2Fe-2S] iron-sulphur domain"/>
    <property type="match status" value="1"/>
</dbReference>
<dbReference type="Pfam" id="PF13806">
    <property type="entry name" value="Rieske_2"/>
    <property type="match status" value="1"/>
</dbReference>